<dbReference type="Proteomes" id="UP001589670">
    <property type="component" value="Unassembled WGS sequence"/>
</dbReference>
<dbReference type="RefSeq" id="WP_377069762.1">
    <property type="nucleotide sequence ID" value="NZ_JBHMEC010000017.1"/>
</dbReference>
<protein>
    <submittedName>
        <fullName evidence="2">Glyoxalase superfamily protein</fullName>
    </submittedName>
</protein>
<comment type="caution">
    <text evidence="2">The sequence shown here is derived from an EMBL/GenBank/DDBJ whole genome shotgun (WGS) entry which is preliminary data.</text>
</comment>
<sequence>MTNTTLPNRGALKDHARRLRATLADQGTALSHSAALETISRQWGFRDWNTLSAALCNAPAPRWQVGQAVSGRYLGHGFTGRIKAVREATGSHRHLTIVFDRPVDVVRSDWFSSYRRQINCIVNDAGHTLAKTSDGQPHVVLDAA</sequence>
<feature type="domain" description="Glyoxalase-related protein" evidence="1">
    <location>
        <begin position="3"/>
        <end position="142"/>
    </location>
</feature>
<dbReference type="Pfam" id="PF20066">
    <property type="entry name" value="Glyoxalase_8"/>
    <property type="match status" value="1"/>
</dbReference>
<name>A0ABV5I0L2_9RHOB</name>
<gene>
    <name evidence="2" type="ORF">ACFFU4_10695</name>
</gene>
<organism evidence="2 3">
    <name type="scientific">Roseovarius ramblicola</name>
    <dbReference type="NCBI Taxonomy" id="2022336"/>
    <lineage>
        <taxon>Bacteria</taxon>
        <taxon>Pseudomonadati</taxon>
        <taxon>Pseudomonadota</taxon>
        <taxon>Alphaproteobacteria</taxon>
        <taxon>Rhodobacterales</taxon>
        <taxon>Roseobacteraceae</taxon>
        <taxon>Roseovarius</taxon>
    </lineage>
</organism>
<dbReference type="EMBL" id="JBHMEC010000017">
    <property type="protein sequence ID" value="MFB9150214.1"/>
    <property type="molecule type" value="Genomic_DNA"/>
</dbReference>
<dbReference type="InterPro" id="IPR045517">
    <property type="entry name" value="Glyoxalase_8"/>
</dbReference>
<evidence type="ECO:0000313" key="3">
    <source>
        <dbReference type="Proteomes" id="UP001589670"/>
    </source>
</evidence>
<keyword evidence="3" id="KW-1185">Reference proteome</keyword>
<evidence type="ECO:0000259" key="1">
    <source>
        <dbReference type="Pfam" id="PF20066"/>
    </source>
</evidence>
<reference evidence="2 3" key="1">
    <citation type="submission" date="2024-09" db="EMBL/GenBank/DDBJ databases">
        <authorList>
            <person name="Sun Q."/>
            <person name="Mori K."/>
        </authorList>
    </citation>
    <scope>NUCLEOTIDE SEQUENCE [LARGE SCALE GENOMIC DNA]</scope>
    <source>
        <strain evidence="2 3">CECT 9424</strain>
    </source>
</reference>
<evidence type="ECO:0000313" key="2">
    <source>
        <dbReference type="EMBL" id="MFB9150214.1"/>
    </source>
</evidence>
<proteinExistence type="predicted"/>
<accession>A0ABV5I0L2</accession>